<feature type="transmembrane region" description="Helical" evidence="11">
    <location>
        <begin position="290"/>
        <end position="311"/>
    </location>
</feature>
<dbReference type="GO" id="GO:0016887">
    <property type="term" value="F:ATP hydrolysis activity"/>
    <property type="evidence" value="ECO:0007669"/>
    <property type="project" value="InterPro"/>
</dbReference>
<keyword evidence="8" id="KW-0067">ATP-binding</keyword>
<evidence type="ECO:0000259" key="13">
    <source>
        <dbReference type="PROSITE" id="PS50929"/>
    </source>
</evidence>
<feature type="transmembrane region" description="Helical" evidence="11">
    <location>
        <begin position="216"/>
        <end position="234"/>
    </location>
</feature>
<keyword evidence="7" id="KW-0645">Protease</keyword>
<dbReference type="Gene3D" id="1.20.1560.10">
    <property type="entry name" value="ABC transporter type 1, transmembrane domain"/>
    <property type="match status" value="1"/>
</dbReference>
<keyword evidence="6" id="KW-0378">Hydrolase</keyword>
<reference evidence="16" key="1">
    <citation type="submission" date="2008-04" db="EMBL/GenBank/DDBJ databases">
        <title>Complete sequence of chromosome of Nostoc punctiforme ATCC 29133.</title>
        <authorList>
            <consortium name="US DOE Joint Genome Institute"/>
            <person name="Copeland A."/>
            <person name="Lucas S."/>
            <person name="Lapidus A."/>
            <person name="Glavina del Rio T."/>
            <person name="Dalin E."/>
            <person name="Tice H."/>
            <person name="Pitluck S."/>
            <person name="Chain P."/>
            <person name="Malfatti S."/>
            <person name="Shin M."/>
            <person name="Vergez L."/>
            <person name="Schmutz J."/>
            <person name="Larimer F."/>
            <person name="Land M."/>
            <person name="Hauser L."/>
            <person name="Kyrpides N."/>
            <person name="Kim E."/>
            <person name="Meeks J.C."/>
            <person name="Elhai J."/>
            <person name="Campbell E.L."/>
            <person name="Thiel T."/>
            <person name="Longmire J."/>
            <person name="Potts M."/>
            <person name="Atlas R."/>
        </authorList>
    </citation>
    <scope>NUCLEOTIDE SEQUENCE [LARGE SCALE GENOMIC DNA]</scope>
    <source>
        <strain evidence="16">ATCC 29133 / PCC 73102</strain>
    </source>
</reference>
<dbReference type="eggNOG" id="COG3271">
    <property type="taxonomic scope" value="Bacteria"/>
</dbReference>
<dbReference type="InterPro" id="IPR011527">
    <property type="entry name" value="ABC1_TM_dom"/>
</dbReference>
<dbReference type="Pfam" id="PF00664">
    <property type="entry name" value="ABC_membrane"/>
    <property type="match status" value="1"/>
</dbReference>
<dbReference type="EMBL" id="CP001037">
    <property type="protein sequence ID" value="ACC83388.1"/>
    <property type="molecule type" value="Genomic_DNA"/>
</dbReference>
<dbReference type="Proteomes" id="UP000001191">
    <property type="component" value="Chromosome"/>
</dbReference>
<sequence>MPNTSAPLSTSAPFPIPKFKPNRVRTSTLLQMEAVECGAAALGIILSYYGQIVPLAKLREECGVSRDGSKAFNILKAAKNYGLNAKGLKLSLEKVTATRLPYIAFWNFNHFLVVEGYSKKRVYLNDPANGRRTVSWEEFDRAYTGVVLTMEPGADFQKGGKKNHIISALTTRLQNSRVTILFCLLAGLLLTLPRLAVPAFAQVFIDEILIRDRQDWLRPLLLGMFLTTILRAFLARLRLTYLRRLMVKLSVSTSGQFLWHILRLPIGFYDQRFAGEISSRMQLNDRVAEVLSGPLATTLIDAVMMVFYLLIMIQYDQLLSAIAVGFAAINIFALLFLSQTRVDANIRLAQEYGKVGGVTVSGIQTIETIKASGLESDLFARFAGYYAKALNAQQELGLKTQILTTLPTILTALTTASILLVGGFQVMNGNLSIGMLVAYQSLTLSFLEPVNSLVNFGSTLQDLEADLNRLDDVLQNPVDLEVEERQGEGGREQGAGEAGGAGGEITFSSLWQLQGHIELRNITFGYSRVEPALIENFSLTVQPGQRIALVGGSGSGKSTIAKLICGLYQPWAGEICFDGVERSQIKRSVLANSLAMVEQDIFLFAGTVRDNITLWDSTVPEADLVQACQDAAIHDAIASMPAKYDFELIEGGMNISGGQRQRLEIARALVRNPTILVLDEATSALDVETELMINHNLRQRGCSCIVVAHRLSTIRDCHKIIVLDQGKIVQSGTHEELWQQGGTYVRLLHAAEAR</sequence>
<dbReference type="InterPro" id="IPR036640">
    <property type="entry name" value="ABC1_TM_sf"/>
</dbReference>
<reference evidence="15 16" key="2">
    <citation type="journal article" date="2013" name="Plant Physiol.">
        <title>A Nostoc punctiforme Sugar Transporter Necessary to Establish a Cyanobacterium-Plant Symbiosis.</title>
        <authorList>
            <person name="Ekman M."/>
            <person name="Picossi S."/>
            <person name="Campbell E.L."/>
            <person name="Meeks J.C."/>
            <person name="Flores E."/>
        </authorList>
    </citation>
    <scope>NUCLEOTIDE SEQUENCE [LARGE SCALE GENOMIC DNA]</scope>
    <source>
        <strain evidence="16">ATCC 29133 / PCC 73102</strain>
    </source>
</reference>
<dbReference type="InterPro" id="IPR003439">
    <property type="entry name" value="ABC_transporter-like_ATP-bd"/>
</dbReference>
<evidence type="ECO:0000256" key="1">
    <source>
        <dbReference type="ARBA" id="ARBA00004651"/>
    </source>
</evidence>
<keyword evidence="2" id="KW-0813">Transport</keyword>
<feature type="domain" description="Peptidase C39" evidence="14">
    <location>
        <begin position="31"/>
        <end position="150"/>
    </location>
</feature>
<evidence type="ECO:0000256" key="4">
    <source>
        <dbReference type="ARBA" id="ARBA00022692"/>
    </source>
</evidence>
<dbReference type="STRING" id="63737.Npun_F5050"/>
<evidence type="ECO:0000256" key="5">
    <source>
        <dbReference type="ARBA" id="ARBA00022741"/>
    </source>
</evidence>
<dbReference type="InterPro" id="IPR017871">
    <property type="entry name" value="ABC_transporter-like_CS"/>
</dbReference>
<keyword evidence="4 11" id="KW-0812">Transmembrane</keyword>
<dbReference type="EnsemblBacteria" id="ACC83388">
    <property type="protein sequence ID" value="ACC83388"/>
    <property type="gene ID" value="Npun_F5050"/>
</dbReference>
<evidence type="ECO:0000256" key="3">
    <source>
        <dbReference type="ARBA" id="ARBA00022475"/>
    </source>
</evidence>
<dbReference type="KEGG" id="npu:Npun_F5050"/>
<evidence type="ECO:0000256" key="8">
    <source>
        <dbReference type="ARBA" id="ARBA00022840"/>
    </source>
</evidence>
<evidence type="ECO:0000256" key="2">
    <source>
        <dbReference type="ARBA" id="ARBA00022448"/>
    </source>
</evidence>
<dbReference type="InterPro" id="IPR003593">
    <property type="entry name" value="AAA+_ATPase"/>
</dbReference>
<dbReference type="Pfam" id="PF00005">
    <property type="entry name" value="ABC_tran"/>
    <property type="match status" value="1"/>
</dbReference>
<gene>
    <name evidence="15" type="ordered locus">Npun_F5050</name>
</gene>
<dbReference type="PROSITE" id="PS50893">
    <property type="entry name" value="ABC_TRANSPORTER_2"/>
    <property type="match status" value="1"/>
</dbReference>
<dbReference type="PANTHER" id="PTHR43394:SF1">
    <property type="entry name" value="ATP-BINDING CASSETTE SUB-FAMILY B MEMBER 10, MITOCHONDRIAL"/>
    <property type="match status" value="1"/>
</dbReference>
<dbReference type="InterPro" id="IPR027417">
    <property type="entry name" value="P-loop_NTPase"/>
</dbReference>
<dbReference type="Gene3D" id="3.40.50.300">
    <property type="entry name" value="P-loop containing nucleotide triphosphate hydrolases"/>
    <property type="match status" value="1"/>
</dbReference>
<dbReference type="PROSITE" id="PS50929">
    <property type="entry name" value="ABC_TM1F"/>
    <property type="match status" value="1"/>
</dbReference>
<dbReference type="GO" id="GO:0008234">
    <property type="term" value="F:cysteine-type peptidase activity"/>
    <property type="evidence" value="ECO:0007669"/>
    <property type="project" value="UniProtKB-KW"/>
</dbReference>
<dbReference type="GO" id="GO:0015421">
    <property type="term" value="F:ABC-type oligopeptide transporter activity"/>
    <property type="evidence" value="ECO:0007669"/>
    <property type="project" value="TreeGrafter"/>
</dbReference>
<dbReference type="PhylomeDB" id="B2J1F7"/>
<dbReference type="InterPro" id="IPR039421">
    <property type="entry name" value="Type_1_exporter"/>
</dbReference>
<keyword evidence="10 11" id="KW-0472">Membrane</keyword>
<proteinExistence type="predicted"/>
<dbReference type="MEROPS" id="C39.005"/>
<dbReference type="PANTHER" id="PTHR43394">
    <property type="entry name" value="ATP-DEPENDENT PERMEASE MDL1, MITOCHONDRIAL"/>
    <property type="match status" value="1"/>
</dbReference>
<feature type="transmembrane region" description="Helical" evidence="11">
    <location>
        <begin position="317"/>
        <end position="337"/>
    </location>
</feature>
<keyword evidence="7" id="KW-0788">Thiol protease</keyword>
<evidence type="ECO:0000313" key="15">
    <source>
        <dbReference type="EMBL" id="ACC83388.1"/>
    </source>
</evidence>
<evidence type="ECO:0000256" key="6">
    <source>
        <dbReference type="ARBA" id="ARBA00022801"/>
    </source>
</evidence>
<keyword evidence="5" id="KW-0547">Nucleotide-binding</keyword>
<evidence type="ECO:0000313" key="16">
    <source>
        <dbReference type="Proteomes" id="UP000001191"/>
    </source>
</evidence>
<feature type="domain" description="ABC transporter" evidence="12">
    <location>
        <begin position="517"/>
        <end position="750"/>
    </location>
</feature>
<dbReference type="NCBIfam" id="TIGR03796">
    <property type="entry name" value="NHLM_micro_ABC1"/>
    <property type="match status" value="1"/>
</dbReference>
<keyword evidence="9 11" id="KW-1133">Transmembrane helix</keyword>
<evidence type="ECO:0000259" key="14">
    <source>
        <dbReference type="PROSITE" id="PS50990"/>
    </source>
</evidence>
<dbReference type="CDD" id="cd18569">
    <property type="entry name" value="ABC_6TM_NHLM_bacteriocin"/>
    <property type="match status" value="1"/>
</dbReference>
<evidence type="ECO:0000256" key="10">
    <source>
        <dbReference type="ARBA" id="ARBA00023136"/>
    </source>
</evidence>
<dbReference type="SUPFAM" id="SSF52540">
    <property type="entry name" value="P-loop containing nucleoside triphosphate hydrolases"/>
    <property type="match status" value="1"/>
</dbReference>
<comment type="subcellular location">
    <subcellularLocation>
        <location evidence="1">Cell membrane</location>
        <topology evidence="1">Multi-pass membrane protein</topology>
    </subcellularLocation>
</comment>
<dbReference type="GO" id="GO:0006508">
    <property type="term" value="P:proteolysis"/>
    <property type="evidence" value="ECO:0007669"/>
    <property type="project" value="InterPro"/>
</dbReference>
<dbReference type="GO" id="GO:0005886">
    <property type="term" value="C:plasma membrane"/>
    <property type="evidence" value="ECO:0007669"/>
    <property type="project" value="UniProtKB-SubCell"/>
</dbReference>
<evidence type="ECO:0000256" key="7">
    <source>
        <dbReference type="ARBA" id="ARBA00022807"/>
    </source>
</evidence>
<dbReference type="SUPFAM" id="SSF90123">
    <property type="entry name" value="ABC transporter transmembrane region"/>
    <property type="match status" value="1"/>
</dbReference>
<feature type="transmembrane region" description="Helical" evidence="11">
    <location>
        <begin position="402"/>
        <end position="424"/>
    </location>
</feature>
<dbReference type="FunFam" id="3.40.50.300:FF:000299">
    <property type="entry name" value="ABC transporter ATP-binding protein/permease"/>
    <property type="match status" value="1"/>
</dbReference>
<dbReference type="SMART" id="SM00382">
    <property type="entry name" value="AAA"/>
    <property type="match status" value="1"/>
</dbReference>
<keyword evidence="3" id="KW-1003">Cell membrane</keyword>
<dbReference type="OrthoDB" id="9762778at2"/>
<dbReference type="GO" id="GO:0005524">
    <property type="term" value="F:ATP binding"/>
    <property type="evidence" value="ECO:0007669"/>
    <property type="project" value="UniProtKB-KW"/>
</dbReference>
<feature type="domain" description="ABC transmembrane type-1" evidence="13">
    <location>
        <begin position="181"/>
        <end position="462"/>
    </location>
</feature>
<evidence type="ECO:0000256" key="9">
    <source>
        <dbReference type="ARBA" id="ARBA00022989"/>
    </source>
</evidence>
<evidence type="ECO:0000256" key="11">
    <source>
        <dbReference type="SAM" id="Phobius"/>
    </source>
</evidence>
<dbReference type="PROSITE" id="PS50990">
    <property type="entry name" value="PEPTIDASE_C39"/>
    <property type="match status" value="1"/>
</dbReference>
<dbReference type="InterPro" id="IPR022514">
    <property type="entry name" value="NHPM_micro_ABC1"/>
</dbReference>
<dbReference type="PROSITE" id="PS00211">
    <property type="entry name" value="ABC_TRANSPORTER_1"/>
    <property type="match status" value="1"/>
</dbReference>
<feature type="transmembrane region" description="Helical" evidence="11">
    <location>
        <begin position="178"/>
        <end position="196"/>
    </location>
</feature>
<dbReference type="Pfam" id="PF03412">
    <property type="entry name" value="Peptidase_C39"/>
    <property type="match status" value="1"/>
</dbReference>
<keyword evidence="16" id="KW-1185">Reference proteome</keyword>
<accession>B2J1F7</accession>
<protein>
    <submittedName>
        <fullName evidence="15">ABC transporter related</fullName>
    </submittedName>
</protein>
<dbReference type="eggNOG" id="COG2274">
    <property type="taxonomic scope" value="Bacteria"/>
</dbReference>
<dbReference type="HOGENOM" id="CLU_000604_95_3_3"/>
<dbReference type="AlphaFoldDB" id="B2J1F7"/>
<evidence type="ECO:0000259" key="12">
    <source>
        <dbReference type="PROSITE" id="PS50893"/>
    </source>
</evidence>
<organism evidence="15 16">
    <name type="scientific">Nostoc punctiforme (strain ATCC 29133 / PCC 73102)</name>
    <dbReference type="NCBI Taxonomy" id="63737"/>
    <lineage>
        <taxon>Bacteria</taxon>
        <taxon>Bacillati</taxon>
        <taxon>Cyanobacteriota</taxon>
        <taxon>Cyanophyceae</taxon>
        <taxon>Nostocales</taxon>
        <taxon>Nostocaceae</taxon>
        <taxon>Nostoc</taxon>
    </lineage>
</organism>
<dbReference type="Gene3D" id="3.90.70.10">
    <property type="entry name" value="Cysteine proteinases"/>
    <property type="match status" value="1"/>
</dbReference>
<dbReference type="InterPro" id="IPR005074">
    <property type="entry name" value="Peptidase_C39"/>
</dbReference>
<name>B2J1F7_NOSP7</name>